<organism evidence="2 3">
    <name type="scientific">OM182 bacterium MED-G28</name>
    <dbReference type="NCBI Taxonomy" id="1986256"/>
    <lineage>
        <taxon>Bacteria</taxon>
        <taxon>Pseudomonadati</taxon>
        <taxon>Pseudomonadota</taxon>
        <taxon>Gammaproteobacteria</taxon>
        <taxon>OMG group</taxon>
        <taxon>OM182 clade</taxon>
    </lineage>
</organism>
<feature type="signal peptide" evidence="1">
    <location>
        <begin position="1"/>
        <end position="24"/>
    </location>
</feature>
<protein>
    <submittedName>
        <fullName evidence="2">Uncharacterized protein</fullName>
    </submittedName>
</protein>
<evidence type="ECO:0000313" key="3">
    <source>
        <dbReference type="Proteomes" id="UP000219329"/>
    </source>
</evidence>
<dbReference type="Proteomes" id="UP000219329">
    <property type="component" value="Unassembled WGS sequence"/>
</dbReference>
<accession>A0A2A5WBB3</accession>
<name>A0A2A5WBB3_9GAMM</name>
<reference evidence="2 3" key="1">
    <citation type="submission" date="2017-08" db="EMBL/GenBank/DDBJ databases">
        <title>Fine stratification of microbial communities through a metagenomic profile of the photic zone.</title>
        <authorList>
            <person name="Haro-Moreno J.M."/>
            <person name="Lopez-Perez M."/>
            <person name="De La Torre J."/>
            <person name="Picazo A."/>
            <person name="Camacho A."/>
            <person name="Rodriguez-Valera F."/>
        </authorList>
    </citation>
    <scope>NUCLEOTIDE SEQUENCE [LARGE SCALE GENOMIC DNA]</scope>
    <source>
        <strain evidence="2">MED-G28</strain>
    </source>
</reference>
<proteinExistence type="predicted"/>
<feature type="chain" id="PRO_5012585510" evidence="1">
    <location>
        <begin position="25"/>
        <end position="318"/>
    </location>
</feature>
<keyword evidence="1" id="KW-0732">Signal</keyword>
<sequence>MKSKFVAVLGSVVWLLLASTSLIAQSDNNYSKQTPWGDPDISGMWSYASLTPLQRPGRLGEKEFYTPEEAATIFENTQQDVADRPGDVGSYNYQWFDRGEISADLRTSLIVDPPDGRLPVSETTIAKQREQAAYLRDHPADSWLDRTNWDRCITYHGVPPVSSGYNNSYHIVQNEDFVAIHVEMIHDVRIIPIDGRPQLHGNIRQWNGDSRGYWDGDTLVVRTANFSEKTRHRFPSSKNTIAVERFRRVGEDMIDYSFTVEDPTVYTRPWTAVRPLPRLPDYRQYEYACHEGNYAMTYILRGARVEEAREMETNTPEN</sequence>
<gene>
    <name evidence="2" type="ORF">CNF02_08340</name>
</gene>
<dbReference type="AlphaFoldDB" id="A0A2A5WBB3"/>
<evidence type="ECO:0000313" key="2">
    <source>
        <dbReference type="EMBL" id="PDH33446.1"/>
    </source>
</evidence>
<comment type="caution">
    <text evidence="2">The sequence shown here is derived from an EMBL/GenBank/DDBJ whole genome shotgun (WGS) entry which is preliminary data.</text>
</comment>
<dbReference type="EMBL" id="NTJZ01000008">
    <property type="protein sequence ID" value="PDH33446.1"/>
    <property type="molecule type" value="Genomic_DNA"/>
</dbReference>
<evidence type="ECO:0000256" key="1">
    <source>
        <dbReference type="SAM" id="SignalP"/>
    </source>
</evidence>